<feature type="transmembrane region" description="Helical" evidence="5">
    <location>
        <begin position="257"/>
        <end position="278"/>
    </location>
</feature>
<feature type="transmembrane region" description="Helical" evidence="5">
    <location>
        <begin position="348"/>
        <end position="370"/>
    </location>
</feature>
<evidence type="ECO:0000256" key="2">
    <source>
        <dbReference type="ARBA" id="ARBA00022692"/>
    </source>
</evidence>
<feature type="transmembrane region" description="Helical" evidence="5">
    <location>
        <begin position="192"/>
        <end position="209"/>
    </location>
</feature>
<feature type="transmembrane region" description="Helical" evidence="5">
    <location>
        <begin position="86"/>
        <end position="109"/>
    </location>
</feature>
<keyword evidence="8" id="KW-1185">Reference proteome</keyword>
<evidence type="ECO:0000313" key="7">
    <source>
        <dbReference type="EMBL" id="KAF2972426.1"/>
    </source>
</evidence>
<evidence type="ECO:0000256" key="4">
    <source>
        <dbReference type="ARBA" id="ARBA00023136"/>
    </source>
</evidence>
<reference evidence="7 8" key="1">
    <citation type="submission" date="2019-12" db="EMBL/GenBank/DDBJ databases">
        <title>Draft genome sequence of the ascomycete Xylaria multiplex DSM 110363.</title>
        <authorList>
            <person name="Buettner E."/>
            <person name="Kellner H."/>
        </authorList>
    </citation>
    <scope>NUCLEOTIDE SEQUENCE [LARGE SCALE GENOMIC DNA]</scope>
    <source>
        <strain evidence="7 8">DSM 110363</strain>
    </source>
</reference>
<feature type="transmembrane region" description="Helical" evidence="5">
    <location>
        <begin position="151"/>
        <end position="171"/>
    </location>
</feature>
<dbReference type="OrthoDB" id="10021397at2759"/>
<gene>
    <name evidence="7" type="ORF">GQX73_g1204</name>
</gene>
<dbReference type="GO" id="GO:0005886">
    <property type="term" value="C:plasma membrane"/>
    <property type="evidence" value="ECO:0007669"/>
    <property type="project" value="TreeGrafter"/>
</dbReference>
<feature type="transmembrane region" description="Helical" evidence="5">
    <location>
        <begin position="24"/>
        <end position="40"/>
    </location>
</feature>
<proteinExistence type="predicted"/>
<feature type="transmembrane region" description="Helical" evidence="5">
    <location>
        <begin position="391"/>
        <end position="412"/>
    </location>
</feature>
<feature type="transmembrane region" description="Helical" evidence="5">
    <location>
        <begin position="215"/>
        <end position="237"/>
    </location>
</feature>
<evidence type="ECO:0000256" key="3">
    <source>
        <dbReference type="ARBA" id="ARBA00022989"/>
    </source>
</evidence>
<dbReference type="InParanoid" id="A0A7C8IU69"/>
<comment type="subcellular location">
    <subcellularLocation>
        <location evidence="1">Membrane</location>
        <topology evidence="1">Multi-pass membrane protein</topology>
    </subcellularLocation>
</comment>
<dbReference type="Pfam" id="PF07690">
    <property type="entry name" value="MFS_1"/>
    <property type="match status" value="1"/>
</dbReference>
<evidence type="ECO:0000256" key="1">
    <source>
        <dbReference type="ARBA" id="ARBA00004141"/>
    </source>
</evidence>
<dbReference type="AlphaFoldDB" id="A0A7C8IU69"/>
<evidence type="ECO:0000313" key="8">
    <source>
        <dbReference type="Proteomes" id="UP000481858"/>
    </source>
</evidence>
<dbReference type="PROSITE" id="PS50850">
    <property type="entry name" value="MFS"/>
    <property type="match status" value="1"/>
</dbReference>
<dbReference type="Proteomes" id="UP000481858">
    <property type="component" value="Unassembled WGS sequence"/>
</dbReference>
<dbReference type="PANTHER" id="PTHR23501">
    <property type="entry name" value="MAJOR FACILITATOR SUPERFAMILY"/>
    <property type="match status" value="1"/>
</dbReference>
<evidence type="ECO:0000256" key="5">
    <source>
        <dbReference type="SAM" id="Phobius"/>
    </source>
</evidence>
<dbReference type="InterPro" id="IPR020846">
    <property type="entry name" value="MFS_dom"/>
</dbReference>
<keyword evidence="2 5" id="KW-0812">Transmembrane</keyword>
<feature type="transmembrane region" description="Helical" evidence="5">
    <location>
        <begin position="324"/>
        <end position="342"/>
    </location>
</feature>
<dbReference type="InterPro" id="IPR011701">
    <property type="entry name" value="MFS"/>
</dbReference>
<dbReference type="PANTHER" id="PTHR23501:SF78">
    <property type="entry name" value="MAJOR FACILITATOR SUPERFAMILY (MFS) PROFILE DOMAIN-CONTAINING PROTEIN-RELATED"/>
    <property type="match status" value="1"/>
</dbReference>
<dbReference type="InterPro" id="IPR036259">
    <property type="entry name" value="MFS_trans_sf"/>
</dbReference>
<dbReference type="SUPFAM" id="SSF103473">
    <property type="entry name" value="MFS general substrate transporter"/>
    <property type="match status" value="1"/>
</dbReference>
<organism evidence="7 8">
    <name type="scientific">Xylaria multiplex</name>
    <dbReference type="NCBI Taxonomy" id="323545"/>
    <lineage>
        <taxon>Eukaryota</taxon>
        <taxon>Fungi</taxon>
        <taxon>Dikarya</taxon>
        <taxon>Ascomycota</taxon>
        <taxon>Pezizomycotina</taxon>
        <taxon>Sordariomycetes</taxon>
        <taxon>Xylariomycetidae</taxon>
        <taxon>Xylariales</taxon>
        <taxon>Xylariaceae</taxon>
        <taxon>Xylaria</taxon>
    </lineage>
</organism>
<evidence type="ECO:0000259" key="6">
    <source>
        <dbReference type="PROSITE" id="PS50850"/>
    </source>
</evidence>
<comment type="caution">
    <text evidence="7">The sequence shown here is derived from an EMBL/GenBank/DDBJ whole genome shotgun (WGS) entry which is preliminary data.</text>
</comment>
<feature type="transmembrane region" description="Helical" evidence="5">
    <location>
        <begin position="121"/>
        <end position="145"/>
    </location>
</feature>
<protein>
    <recommendedName>
        <fullName evidence="6">Major facilitator superfamily (MFS) profile domain-containing protein</fullName>
    </recommendedName>
</protein>
<feature type="transmembrane region" description="Helical" evidence="5">
    <location>
        <begin position="290"/>
        <end position="315"/>
    </location>
</feature>
<accession>A0A7C8IU69</accession>
<dbReference type="GO" id="GO:0022857">
    <property type="term" value="F:transmembrane transporter activity"/>
    <property type="evidence" value="ECO:0007669"/>
    <property type="project" value="InterPro"/>
</dbReference>
<dbReference type="EMBL" id="WUBL01000006">
    <property type="protein sequence ID" value="KAF2972426.1"/>
    <property type="molecule type" value="Genomic_DNA"/>
</dbReference>
<name>A0A7C8IU69_9PEZI</name>
<sequence>MESSQQATERSLHDQMNILPKKRLMLVFSGLAIAQLISFIDQNGIGVTLPTIGRDLHAEDTIHWAGTSSLVANTTFQMLYGRLSDIFGLFRGFAGIGGGGVINLSTIIVSDIVTLEQRGYFQGIIGASIGLGNVIGPFLAAAFITHASWRAFFWAIAPLAAAAGGVSFRVLPSMPPTRRFKDNVKNIDCGGFILSSVGIISLLVPISGGGTYFPWASPVTICMLVFGPVLLALFVLWELKIAKLPMIPMQIFHNPDVCILLGQNFLFGGVYQAYLYYIPLYLQNSRGYSVLRSASVVAAMVSAQAAFSVLSGLYISHFQRWKEVLCTGFSLWTLGAGLVLFYKRDTSLGSIIGPLVILGIGVGCTFQPTVIALQAHVMQQRRAIIISNRNFFRCAGGAAGLAISAAVLRSALKGNLPVGYNHLATNAYAPPKVQDRDSKAVLDAYMAANRAVFCLQLPFIT</sequence>
<feature type="domain" description="Major facilitator superfamily (MFS) profile" evidence="6">
    <location>
        <begin position="1"/>
        <end position="461"/>
    </location>
</feature>
<keyword evidence="3 5" id="KW-1133">Transmembrane helix</keyword>
<keyword evidence="4 5" id="KW-0472">Membrane</keyword>
<dbReference type="Gene3D" id="1.20.1250.20">
    <property type="entry name" value="MFS general substrate transporter like domains"/>
    <property type="match status" value="2"/>
</dbReference>